<name>F7T9E9_9BURK</name>
<dbReference type="HOGENOM" id="CLU_098962_0_0_4"/>
<comment type="caution">
    <text evidence="1">The sequence shown here is derived from an EMBL/GenBank/DDBJ whole genome shotgun (WGS) entry which is preliminary data.</text>
</comment>
<evidence type="ECO:0000313" key="2">
    <source>
        <dbReference type="Proteomes" id="UP000004853"/>
    </source>
</evidence>
<proteinExistence type="predicted"/>
<organism evidence="1 2">
    <name type="scientific">Achromobacter insuavis AXX-A</name>
    <dbReference type="NCBI Taxonomy" id="1003200"/>
    <lineage>
        <taxon>Bacteria</taxon>
        <taxon>Pseudomonadati</taxon>
        <taxon>Pseudomonadota</taxon>
        <taxon>Betaproteobacteria</taxon>
        <taxon>Burkholderiales</taxon>
        <taxon>Alcaligenaceae</taxon>
        <taxon>Achromobacter</taxon>
    </lineage>
</organism>
<dbReference type="Proteomes" id="UP000004853">
    <property type="component" value="Unassembled WGS sequence"/>
</dbReference>
<sequence>MFLELDMASVVDICNLALAHLGDEATVSSIDPPEGSAQAEHCARFYPMARDTVLEAHDWNFATTRGVLALVGSAWPSWAYCYELPTACIRAISVLPPGALDDYSVGFPQTSASLGYPGSALVPHGALYTPQEFSVETGEMKGNTADNRRLLYTNQDNAVLRYTRQVEDTTRFPPLFVDALTRLLASYLAGPVVKGSDAITVAQAQLQAYRAIITQAAVSDSNQRNIRPRQSVPWIAGR</sequence>
<dbReference type="EMBL" id="AFRQ01000133">
    <property type="protein sequence ID" value="EGP43109.1"/>
    <property type="molecule type" value="Genomic_DNA"/>
</dbReference>
<protein>
    <submittedName>
        <fullName evidence="1">Uncharacterized protein</fullName>
    </submittedName>
</protein>
<evidence type="ECO:0000313" key="1">
    <source>
        <dbReference type="EMBL" id="EGP43109.1"/>
    </source>
</evidence>
<dbReference type="AlphaFoldDB" id="F7T9E9"/>
<dbReference type="eggNOG" id="ENOG5032V6V">
    <property type="taxonomic scope" value="Bacteria"/>
</dbReference>
<reference evidence="1 2" key="1">
    <citation type="submission" date="2011-06" db="EMBL/GenBank/DDBJ databases">
        <authorList>
            <person name="Bador J."/>
            <person name="Amoureux L."/>
            <person name="Neuwirth C."/>
        </authorList>
    </citation>
    <scope>NUCLEOTIDE SEQUENCE [LARGE SCALE GENOMIC DNA]</scope>
    <source>
        <strain evidence="1 2">AXX-A</strain>
    </source>
</reference>
<accession>F7T9E9</accession>
<gene>
    <name evidence="1" type="ORF">AXXA_27975</name>
</gene>